<organism evidence="1">
    <name type="scientific">Arion vulgaris</name>
    <dbReference type="NCBI Taxonomy" id="1028688"/>
    <lineage>
        <taxon>Eukaryota</taxon>
        <taxon>Metazoa</taxon>
        <taxon>Spiralia</taxon>
        <taxon>Lophotrochozoa</taxon>
        <taxon>Mollusca</taxon>
        <taxon>Gastropoda</taxon>
        <taxon>Heterobranchia</taxon>
        <taxon>Euthyneura</taxon>
        <taxon>Panpulmonata</taxon>
        <taxon>Eupulmonata</taxon>
        <taxon>Stylommatophora</taxon>
        <taxon>Helicina</taxon>
        <taxon>Arionoidea</taxon>
        <taxon>Arionidae</taxon>
        <taxon>Arion</taxon>
    </lineage>
</organism>
<reference evidence="1" key="1">
    <citation type="submission" date="2014-12" db="EMBL/GenBank/DDBJ databases">
        <title>Insight into the proteome of Arion vulgaris.</title>
        <authorList>
            <person name="Aradska J."/>
            <person name="Bulat T."/>
            <person name="Smidak R."/>
            <person name="Sarate P."/>
            <person name="Gangsoo J."/>
            <person name="Sialana F."/>
            <person name="Bilban M."/>
            <person name="Lubec G."/>
        </authorList>
    </citation>
    <scope>NUCLEOTIDE SEQUENCE</scope>
    <source>
        <tissue evidence="1">Skin</tissue>
    </source>
</reference>
<feature type="non-terminal residue" evidence="1">
    <location>
        <position position="1"/>
    </location>
</feature>
<protein>
    <submittedName>
        <fullName evidence="1">Uncharacterized protein</fullName>
    </submittedName>
</protein>
<dbReference type="EMBL" id="HACG01014038">
    <property type="protein sequence ID" value="CEK60903.1"/>
    <property type="molecule type" value="Transcribed_RNA"/>
</dbReference>
<accession>A0A0B6YXH8</accession>
<gene>
    <name evidence="1" type="primary">ORF40679</name>
</gene>
<proteinExistence type="predicted"/>
<evidence type="ECO:0000313" key="1">
    <source>
        <dbReference type="EMBL" id="CEK60903.1"/>
    </source>
</evidence>
<dbReference type="AlphaFoldDB" id="A0A0B6YXH8"/>
<sequence>RPLSAEMACQEYCTKHGELHSSSNNTMDLQRKIACALNYVVWTRTYDLQNALQTS</sequence>
<name>A0A0B6YXH8_9EUPU</name>